<name>F4PKB4_CACFS</name>
<dbReference type="EMBL" id="GL883007">
    <property type="protein sequence ID" value="EGG24038.1"/>
    <property type="molecule type" value="Genomic_DNA"/>
</dbReference>
<keyword evidence="2" id="KW-1185">Reference proteome</keyword>
<accession>F4PKB4</accession>
<dbReference type="OMA" id="HIHIRGE"/>
<dbReference type="RefSeq" id="XP_004361889.1">
    <property type="nucleotide sequence ID" value="XM_004361832.1"/>
</dbReference>
<evidence type="ECO:0000313" key="2">
    <source>
        <dbReference type="Proteomes" id="UP000007797"/>
    </source>
</evidence>
<dbReference type="GeneID" id="14876442"/>
<organism evidence="1 2">
    <name type="scientific">Cavenderia fasciculata</name>
    <name type="common">Slime mold</name>
    <name type="synonym">Dictyostelium fasciculatum</name>
    <dbReference type="NCBI Taxonomy" id="261658"/>
    <lineage>
        <taxon>Eukaryota</taxon>
        <taxon>Amoebozoa</taxon>
        <taxon>Evosea</taxon>
        <taxon>Eumycetozoa</taxon>
        <taxon>Dictyostelia</taxon>
        <taxon>Acytosteliales</taxon>
        <taxon>Cavenderiaceae</taxon>
        <taxon>Cavenderia</taxon>
    </lineage>
</organism>
<dbReference type="AlphaFoldDB" id="F4PKB4"/>
<proteinExistence type="predicted"/>
<dbReference type="OrthoDB" id="13977at2759"/>
<dbReference type="KEGG" id="dfa:DFA_06176"/>
<reference evidence="2" key="1">
    <citation type="journal article" date="2011" name="Genome Res.">
        <title>Phylogeny-wide analysis of social amoeba genomes highlights ancient origins for complex intercellular communication.</title>
        <authorList>
            <person name="Heidel A.J."/>
            <person name="Lawal H.M."/>
            <person name="Felder M."/>
            <person name="Schilde C."/>
            <person name="Helps N.R."/>
            <person name="Tunggal B."/>
            <person name="Rivero F."/>
            <person name="John U."/>
            <person name="Schleicher M."/>
            <person name="Eichinger L."/>
            <person name="Platzer M."/>
            <person name="Noegel A.A."/>
            <person name="Schaap P."/>
            <person name="Gloeckner G."/>
        </authorList>
    </citation>
    <scope>NUCLEOTIDE SEQUENCE [LARGE SCALE GENOMIC DNA]</scope>
    <source>
        <strain evidence="2">SH3</strain>
    </source>
</reference>
<sequence length="148" mass="16714">MTNCSRSNAAIAPKLLKQVQVKLKDIAQLYPTTTNCLIIDKNGEIIVETVAATTNVTQKEKDLSNTIHQLKTYALTFGATLQYQDEVQHIHIRGENNMFSFFLVRDSILAFFTQMDFETGKSFNFQQADDKVKGICGELLHLLNNTKI</sequence>
<evidence type="ECO:0000313" key="1">
    <source>
        <dbReference type="EMBL" id="EGG24038.1"/>
    </source>
</evidence>
<protein>
    <recommendedName>
        <fullName evidence="3">Roadblock/LAMTOR2 domain-containing protein</fullName>
    </recommendedName>
</protein>
<dbReference type="Proteomes" id="UP000007797">
    <property type="component" value="Unassembled WGS sequence"/>
</dbReference>
<evidence type="ECO:0008006" key="3">
    <source>
        <dbReference type="Google" id="ProtNLM"/>
    </source>
</evidence>
<gene>
    <name evidence="1" type="ORF">DFA_06176</name>
</gene>